<reference evidence="1 2" key="1">
    <citation type="submission" date="2018-12" db="EMBL/GenBank/DDBJ databases">
        <title>Successful treatment of antibiotic resistant microbial bone infection with bacteriophages.</title>
        <authorList>
            <person name="Nir-Paz R."/>
            <person name="Gelman D."/>
            <person name="Khouri A."/>
            <person name="Sisson B.M."/>
            <person name="Fackler J."/>
            <person name="Oren S.A."/>
            <person name="Khalifa L."/>
            <person name="Rimon A."/>
            <person name="Glazer S.C."/>
            <person name="Moses A.E."/>
            <person name="Yoram W."/>
            <person name="Schooley R.T."/>
            <person name="Hazan R."/>
        </authorList>
    </citation>
    <scope>NUCLEOTIDE SEQUENCE [LARGE SCALE GENOMIC DNA]</scope>
</reference>
<dbReference type="Proteomes" id="UP000287416">
    <property type="component" value="Segment"/>
</dbReference>
<dbReference type="KEGG" id="vg:55811490"/>
<sequence length="78" mass="9113">MIGIVILLIVLLGALFRRNRQQARAISKLKYDVFCGKLKFYRAKNELNRIKNPLPDLSSLKKLEFIGFDKIALNFFNR</sequence>
<protein>
    <submittedName>
        <fullName evidence="1">Uncharacterized protein</fullName>
    </submittedName>
</protein>
<keyword evidence="2" id="KW-1185">Reference proteome</keyword>
<organism evidence="1 2">
    <name type="scientific">Acinetobacter phage AbTZA1</name>
    <dbReference type="NCBI Taxonomy" id="2500827"/>
    <lineage>
        <taxon>Viruses</taxon>
        <taxon>Duplodnaviria</taxon>
        <taxon>Heunggongvirae</taxon>
        <taxon>Uroviricota</taxon>
        <taxon>Caudoviricetes</taxon>
        <taxon>Pantevenvirales</taxon>
        <taxon>Straboviridae</taxon>
        <taxon>Twarogvirinae</taxon>
        <taxon>Hadassahvirus</taxon>
        <taxon>Hadassahvirus azbtza1</taxon>
    </lineage>
</organism>
<accession>A0A3Q9R771</accession>
<proteinExistence type="predicted"/>
<dbReference type="RefSeq" id="YP_009882194.1">
    <property type="nucleotide sequence ID" value="NC_049445.1"/>
</dbReference>
<dbReference type="GeneID" id="55811490"/>
<evidence type="ECO:0000313" key="2">
    <source>
        <dbReference type="Proteomes" id="UP000287416"/>
    </source>
</evidence>
<name>A0A3Q9R771_9CAUD</name>
<evidence type="ECO:0000313" key="1">
    <source>
        <dbReference type="EMBL" id="AZU98738.1"/>
    </source>
</evidence>
<dbReference type="EMBL" id="MK278860">
    <property type="protein sequence ID" value="AZU98738.1"/>
    <property type="molecule type" value="Genomic_DNA"/>
</dbReference>